<dbReference type="OrthoDB" id="5873478at2"/>
<name>A0A0J1HD78_9GAMM</name>
<dbReference type="STRING" id="1195763.ABT56_00400"/>
<feature type="region of interest" description="Disordered" evidence="1">
    <location>
        <begin position="1"/>
        <end position="20"/>
    </location>
</feature>
<keyword evidence="3" id="KW-1185">Reference proteome</keyword>
<gene>
    <name evidence="2" type="ORF">ABT56_00400</name>
</gene>
<dbReference type="Pfam" id="PF11985">
    <property type="entry name" value="Phage_Mu_Gp27"/>
    <property type="match status" value="1"/>
</dbReference>
<evidence type="ECO:0000313" key="3">
    <source>
        <dbReference type="Proteomes" id="UP000036097"/>
    </source>
</evidence>
<dbReference type="InterPro" id="IPR021874">
    <property type="entry name" value="Phage_Mu_Gp27"/>
</dbReference>
<proteinExistence type="predicted"/>
<dbReference type="Proteomes" id="UP000036097">
    <property type="component" value="Unassembled WGS sequence"/>
</dbReference>
<dbReference type="PATRIC" id="fig|1195763.3.peg.86"/>
<dbReference type="EMBL" id="LDOT01000001">
    <property type="protein sequence ID" value="KLV09583.1"/>
    <property type="molecule type" value="Genomic_DNA"/>
</dbReference>
<dbReference type="AlphaFoldDB" id="A0A0J1HD78"/>
<sequence>MTDKADKQGKPTRGRRSKIDLLPDDVKSLLDGLLRDGKNSQQEVLDAVHDYIEQQGLPEDIKPSRSGLNRYATRMEAIGRDLRDVREVSQALVGQLGDKPTGEVSRLILEIGRTQLFKAMMHANEQEGEVDIGMIKDAMLAAQRLESAAMQSHKREKEIRKAFAEEAAATAEKIAKKAGLTAETVSNIKKEILGIA</sequence>
<evidence type="ECO:0000256" key="1">
    <source>
        <dbReference type="SAM" id="MobiDB-lite"/>
    </source>
</evidence>
<reference evidence="2 3" key="1">
    <citation type="submission" date="2015-05" db="EMBL/GenBank/DDBJ databases">
        <title>Photobacterium galathea sp. nov.</title>
        <authorList>
            <person name="Machado H."/>
            <person name="Gram L."/>
        </authorList>
    </citation>
    <scope>NUCLEOTIDE SEQUENCE [LARGE SCALE GENOMIC DNA]</scope>
    <source>
        <strain evidence="2 3">CGMCC 1.12159</strain>
    </source>
</reference>
<organism evidence="2 3">
    <name type="scientific">Photobacterium aquae</name>
    <dbReference type="NCBI Taxonomy" id="1195763"/>
    <lineage>
        <taxon>Bacteria</taxon>
        <taxon>Pseudomonadati</taxon>
        <taxon>Pseudomonadota</taxon>
        <taxon>Gammaproteobacteria</taxon>
        <taxon>Vibrionales</taxon>
        <taxon>Vibrionaceae</taxon>
        <taxon>Photobacterium</taxon>
    </lineage>
</organism>
<comment type="caution">
    <text evidence="2">The sequence shown here is derived from an EMBL/GenBank/DDBJ whole genome shotgun (WGS) entry which is preliminary data.</text>
</comment>
<protein>
    <submittedName>
        <fullName evidence="2">Mu-like prophage FluMu protein gp27</fullName>
    </submittedName>
</protein>
<dbReference type="RefSeq" id="WP_047876871.1">
    <property type="nucleotide sequence ID" value="NZ_LDOT01000001.1"/>
</dbReference>
<evidence type="ECO:0000313" key="2">
    <source>
        <dbReference type="EMBL" id="KLV09583.1"/>
    </source>
</evidence>
<accession>A0A0J1HD78</accession>